<dbReference type="EMBL" id="VXBV01006292">
    <property type="protein sequence ID" value="NXO98661.1"/>
    <property type="molecule type" value="Genomic_DNA"/>
</dbReference>
<evidence type="ECO:0000256" key="1">
    <source>
        <dbReference type="SAM" id="Coils"/>
    </source>
</evidence>
<sequence>SKMDTIEDLRRKLHTLEKINLELINQHHQDTSRCEKEIMKLRLELERREALHQGLESEVSFARKEALMQVYSAEEELCDVK</sequence>
<gene>
    <name evidence="2" type="primary">Ccdc171_2</name>
    <name evidence="2" type="ORF">CERBRA_R11854</name>
</gene>
<protein>
    <submittedName>
        <fullName evidence="2">CC171 protein</fullName>
    </submittedName>
</protein>
<reference evidence="2 3" key="1">
    <citation type="submission" date="2019-09" db="EMBL/GenBank/DDBJ databases">
        <title>Bird 10,000 Genomes (B10K) Project - Family phase.</title>
        <authorList>
            <person name="Zhang G."/>
        </authorList>
    </citation>
    <scope>NUCLEOTIDE SEQUENCE [LARGE SCALE GENOMIC DNA]</scope>
    <source>
        <strain evidence="2">B10K-DU-002-20</strain>
        <tissue evidence="2">Muscle</tissue>
    </source>
</reference>
<dbReference type="PANTHER" id="PTHR47899">
    <property type="entry name" value="COILED-COIL DOMAIN-CONTAINING PROTEIN 171"/>
    <property type="match status" value="1"/>
</dbReference>
<dbReference type="Proteomes" id="UP000536092">
    <property type="component" value="Unassembled WGS sequence"/>
</dbReference>
<organism evidence="2 3">
    <name type="scientific">Certhia brachydactyla</name>
    <name type="common">short-toed tree-creeper</name>
    <dbReference type="NCBI Taxonomy" id="73330"/>
    <lineage>
        <taxon>Eukaryota</taxon>
        <taxon>Metazoa</taxon>
        <taxon>Chordata</taxon>
        <taxon>Craniata</taxon>
        <taxon>Vertebrata</taxon>
        <taxon>Euteleostomi</taxon>
        <taxon>Archelosauria</taxon>
        <taxon>Archosauria</taxon>
        <taxon>Dinosauria</taxon>
        <taxon>Saurischia</taxon>
        <taxon>Theropoda</taxon>
        <taxon>Coelurosauria</taxon>
        <taxon>Aves</taxon>
        <taxon>Neognathae</taxon>
        <taxon>Neoaves</taxon>
        <taxon>Telluraves</taxon>
        <taxon>Australaves</taxon>
        <taxon>Passeriformes</taxon>
        <taxon>Certhiidae</taxon>
        <taxon>Certhiinae</taxon>
        <taxon>Certhia</taxon>
    </lineage>
</organism>
<evidence type="ECO:0000313" key="3">
    <source>
        <dbReference type="Proteomes" id="UP000536092"/>
    </source>
</evidence>
<dbReference type="AlphaFoldDB" id="A0A7L1WN91"/>
<evidence type="ECO:0000313" key="2">
    <source>
        <dbReference type="EMBL" id="NXO98661.1"/>
    </source>
</evidence>
<dbReference type="PANTHER" id="PTHR47899:SF1">
    <property type="entry name" value="COILED-COIL DOMAIN-CONTAINING PROTEIN 171"/>
    <property type="match status" value="1"/>
</dbReference>
<accession>A0A7L1WN91</accession>
<feature type="non-terminal residue" evidence="2">
    <location>
        <position position="81"/>
    </location>
</feature>
<proteinExistence type="predicted"/>
<name>A0A7L1WN91_9PASS</name>
<keyword evidence="3" id="KW-1185">Reference proteome</keyword>
<feature type="non-terminal residue" evidence="2">
    <location>
        <position position="1"/>
    </location>
</feature>
<dbReference type="OrthoDB" id="287623at2759"/>
<feature type="coiled-coil region" evidence="1">
    <location>
        <begin position="6"/>
        <end position="58"/>
    </location>
</feature>
<comment type="caution">
    <text evidence="2">The sequence shown here is derived from an EMBL/GenBank/DDBJ whole genome shotgun (WGS) entry which is preliminary data.</text>
</comment>
<keyword evidence="1" id="KW-0175">Coiled coil</keyword>
<dbReference type="InterPro" id="IPR038820">
    <property type="entry name" value="CCDC171"/>
</dbReference>